<dbReference type="SMART" id="SM00409">
    <property type="entry name" value="IG"/>
    <property type="match status" value="3"/>
</dbReference>
<feature type="domain" description="Ig-like" evidence="8">
    <location>
        <begin position="304"/>
        <end position="399"/>
    </location>
</feature>
<feature type="domain" description="Fibronectin type-III" evidence="9">
    <location>
        <begin position="518"/>
        <end position="614"/>
    </location>
</feature>
<evidence type="ECO:0000313" key="11">
    <source>
        <dbReference type="Proteomes" id="UP000507470"/>
    </source>
</evidence>
<dbReference type="InterPro" id="IPR036116">
    <property type="entry name" value="FN3_sf"/>
</dbReference>
<dbReference type="AlphaFoldDB" id="A0A6J8F366"/>
<dbReference type="GO" id="GO:0050839">
    <property type="term" value="F:cell adhesion molecule binding"/>
    <property type="evidence" value="ECO:0007669"/>
    <property type="project" value="TreeGrafter"/>
</dbReference>
<keyword evidence="11" id="KW-1185">Reference proteome</keyword>
<feature type="compositionally biased region" description="Polar residues" evidence="6">
    <location>
        <begin position="707"/>
        <end position="718"/>
    </location>
</feature>
<dbReference type="Proteomes" id="UP000507470">
    <property type="component" value="Unassembled WGS sequence"/>
</dbReference>
<protein>
    <submittedName>
        <fullName evidence="10">HMCN</fullName>
    </submittedName>
</protein>
<dbReference type="SUPFAM" id="SSF48726">
    <property type="entry name" value="Immunoglobulin"/>
    <property type="match status" value="3"/>
</dbReference>
<keyword evidence="4" id="KW-0325">Glycoprotein</keyword>
<dbReference type="PANTHER" id="PTHR11640">
    <property type="entry name" value="NEPHRIN"/>
    <property type="match status" value="1"/>
</dbReference>
<keyword evidence="2 7" id="KW-0472">Membrane</keyword>
<dbReference type="InterPro" id="IPR003598">
    <property type="entry name" value="Ig_sub2"/>
</dbReference>
<dbReference type="InterPro" id="IPR003599">
    <property type="entry name" value="Ig_sub"/>
</dbReference>
<dbReference type="PANTHER" id="PTHR11640:SF164">
    <property type="entry name" value="MAM DOMAIN-CONTAINING GLYCOSYLPHOSPHATIDYLINOSITOL ANCHOR PROTEIN 1"/>
    <property type="match status" value="1"/>
</dbReference>
<feature type="domain" description="Ig-like" evidence="8">
    <location>
        <begin position="219"/>
        <end position="301"/>
    </location>
</feature>
<accession>A0A6J8F366</accession>
<dbReference type="Gene3D" id="2.60.40.10">
    <property type="entry name" value="Immunoglobulins"/>
    <property type="match status" value="4"/>
</dbReference>
<dbReference type="InterPro" id="IPR013783">
    <property type="entry name" value="Ig-like_fold"/>
</dbReference>
<dbReference type="InterPro" id="IPR036179">
    <property type="entry name" value="Ig-like_dom_sf"/>
</dbReference>
<evidence type="ECO:0000256" key="3">
    <source>
        <dbReference type="ARBA" id="ARBA00023157"/>
    </source>
</evidence>
<dbReference type="OrthoDB" id="9972932at2759"/>
<dbReference type="SUPFAM" id="SSF49265">
    <property type="entry name" value="Fibronectin type III"/>
    <property type="match status" value="1"/>
</dbReference>
<dbReference type="EMBL" id="CACVKT020010375">
    <property type="protein sequence ID" value="CAC5426125.1"/>
    <property type="molecule type" value="Genomic_DNA"/>
</dbReference>
<evidence type="ECO:0000313" key="10">
    <source>
        <dbReference type="EMBL" id="CAC5426125.1"/>
    </source>
</evidence>
<dbReference type="PROSITE" id="PS50853">
    <property type="entry name" value="FN3"/>
    <property type="match status" value="1"/>
</dbReference>
<dbReference type="SMART" id="SM00408">
    <property type="entry name" value="IGc2"/>
    <property type="match status" value="2"/>
</dbReference>
<dbReference type="CDD" id="cd00063">
    <property type="entry name" value="FN3"/>
    <property type="match status" value="1"/>
</dbReference>
<sequence>MYKSDKDRSCSDYSFDNTKINVTLTVSVNTQEVVYVRPGDTIELKCPNKSNTNDITWFGPQVVSPISKGHTIRWNSADDRMSITEENYLRLSRINSSDIGKYKCISTTERISYQYEYNLLLEKPPNDLWITNATTNNTIYGIEGKELTLQCKVETGIPRGYLVWIHNEKKLQQSNSGVLNYTFKPKKSDHLSPYTCKTISSTLDLPLFQTVTLIVHYAPRVFLKKKESYMNITEGQSLTVRCNADALPEPTNFTWTKMDQLISALPTLYIDVVNRKDAGRYTCTAINLIGTGNIETDVAVFYPPDVTIIYKNYTEDAKTKLLTCIGSGIPDAYTFYEWEHKSDYGDHIRFLSGSTNGSLLLPNDSGNETEYQNNGYYKFTVSNGIPNINGLTKQSSEVFLYVKGKPMFVYDNVARIYGEYRKSASVVVNIYSNPKYTDFGIFDKNGNRFTSGTNIKVIEENRSVLASFHGSIVHVKGYKITFKLEMMTQEYFTEFIFRFTNNFGQSQHRSTIIRASSPSLPLNVTIIPISNGAWISWIRNFNGGFNQTFFIDYHLKNRNKWMTTQSKNSTNSRKISWTITNLHPGYLYVFRMFSRNRIGDSNTTEEIVVQIPVKTKAEGIQSLFLIVVTGSSSVGVILLIAITIYFIKRSGCTQRQTEVHHGTRQTNNIECGPYDEIDEQQMEDNLGSNDETETVIDSEYEQPCNLLANNSDSDGNQRSVSSSSSVKSEEIDGNETFAKDICINSYEQLTDNRDQPLPYDLPT</sequence>
<comment type="subcellular location">
    <subcellularLocation>
        <location evidence="1">Membrane</location>
        <topology evidence="1">Single-pass type I membrane protein</topology>
    </subcellularLocation>
</comment>
<dbReference type="SMART" id="SM00060">
    <property type="entry name" value="FN3"/>
    <property type="match status" value="1"/>
</dbReference>
<reference evidence="10 11" key="1">
    <citation type="submission" date="2020-06" db="EMBL/GenBank/DDBJ databases">
        <authorList>
            <person name="Li R."/>
            <person name="Bekaert M."/>
        </authorList>
    </citation>
    <scope>NUCLEOTIDE SEQUENCE [LARGE SCALE GENOMIC DNA]</scope>
    <source>
        <strain evidence="11">wild</strain>
    </source>
</reference>
<keyword evidence="7" id="KW-0812">Transmembrane</keyword>
<keyword evidence="7" id="KW-1133">Transmembrane helix</keyword>
<feature type="transmembrane region" description="Helical" evidence="7">
    <location>
        <begin position="623"/>
        <end position="647"/>
    </location>
</feature>
<dbReference type="InterPro" id="IPR007110">
    <property type="entry name" value="Ig-like_dom"/>
</dbReference>
<dbReference type="InterPro" id="IPR003961">
    <property type="entry name" value="FN3_dom"/>
</dbReference>
<evidence type="ECO:0000259" key="8">
    <source>
        <dbReference type="PROSITE" id="PS50835"/>
    </source>
</evidence>
<dbReference type="Pfam" id="PF13927">
    <property type="entry name" value="Ig_3"/>
    <property type="match status" value="1"/>
</dbReference>
<keyword evidence="5" id="KW-0393">Immunoglobulin domain</keyword>
<gene>
    <name evidence="10" type="ORF">MCOR_57864</name>
</gene>
<evidence type="ECO:0000256" key="4">
    <source>
        <dbReference type="ARBA" id="ARBA00023180"/>
    </source>
</evidence>
<dbReference type="PROSITE" id="PS50835">
    <property type="entry name" value="IG_LIKE"/>
    <property type="match status" value="4"/>
</dbReference>
<evidence type="ECO:0000256" key="6">
    <source>
        <dbReference type="SAM" id="MobiDB-lite"/>
    </source>
</evidence>
<evidence type="ECO:0000256" key="7">
    <source>
        <dbReference type="SAM" id="Phobius"/>
    </source>
</evidence>
<keyword evidence="3" id="KW-1015">Disulfide bond</keyword>
<feature type="domain" description="Ig-like" evidence="8">
    <location>
        <begin position="20"/>
        <end position="114"/>
    </location>
</feature>
<dbReference type="GO" id="GO:0098609">
    <property type="term" value="P:cell-cell adhesion"/>
    <property type="evidence" value="ECO:0007669"/>
    <property type="project" value="TreeGrafter"/>
</dbReference>
<proteinExistence type="predicted"/>
<evidence type="ECO:0000256" key="5">
    <source>
        <dbReference type="ARBA" id="ARBA00023319"/>
    </source>
</evidence>
<name>A0A6J8F366_MYTCO</name>
<dbReference type="GO" id="GO:0005911">
    <property type="term" value="C:cell-cell junction"/>
    <property type="evidence" value="ECO:0007669"/>
    <property type="project" value="TreeGrafter"/>
</dbReference>
<evidence type="ECO:0000256" key="1">
    <source>
        <dbReference type="ARBA" id="ARBA00004479"/>
    </source>
</evidence>
<organism evidence="10 11">
    <name type="scientific">Mytilus coruscus</name>
    <name type="common">Sea mussel</name>
    <dbReference type="NCBI Taxonomy" id="42192"/>
    <lineage>
        <taxon>Eukaryota</taxon>
        <taxon>Metazoa</taxon>
        <taxon>Spiralia</taxon>
        <taxon>Lophotrochozoa</taxon>
        <taxon>Mollusca</taxon>
        <taxon>Bivalvia</taxon>
        <taxon>Autobranchia</taxon>
        <taxon>Pteriomorphia</taxon>
        <taxon>Mytilida</taxon>
        <taxon>Mytiloidea</taxon>
        <taxon>Mytilidae</taxon>
        <taxon>Mytilinae</taxon>
        <taxon>Mytilus</taxon>
    </lineage>
</organism>
<feature type="region of interest" description="Disordered" evidence="6">
    <location>
        <begin position="705"/>
        <end position="732"/>
    </location>
</feature>
<dbReference type="GO" id="GO:0005886">
    <property type="term" value="C:plasma membrane"/>
    <property type="evidence" value="ECO:0007669"/>
    <property type="project" value="TreeGrafter"/>
</dbReference>
<evidence type="ECO:0000256" key="2">
    <source>
        <dbReference type="ARBA" id="ARBA00023136"/>
    </source>
</evidence>
<evidence type="ECO:0000259" key="9">
    <source>
        <dbReference type="PROSITE" id="PS50853"/>
    </source>
</evidence>
<dbReference type="InterPro" id="IPR051275">
    <property type="entry name" value="Cell_adhesion_signaling"/>
</dbReference>
<feature type="domain" description="Ig-like" evidence="8">
    <location>
        <begin position="125"/>
        <end position="212"/>
    </location>
</feature>